<dbReference type="GO" id="GO:0016740">
    <property type="term" value="F:transferase activity"/>
    <property type="evidence" value="ECO:0007669"/>
    <property type="project" value="UniProtKB-KW"/>
</dbReference>
<proteinExistence type="predicted"/>
<keyword evidence="3" id="KW-1185">Reference proteome</keyword>
<keyword evidence="2" id="KW-0808">Transferase</keyword>
<dbReference type="InterPro" id="IPR002575">
    <property type="entry name" value="Aminoglycoside_PTrfase"/>
</dbReference>
<evidence type="ECO:0000313" key="3">
    <source>
        <dbReference type="Proteomes" id="UP000022447"/>
    </source>
</evidence>
<dbReference type="AlphaFoldDB" id="X7ECS4"/>
<evidence type="ECO:0000313" key="2">
    <source>
        <dbReference type="EMBL" id="ETX12888.1"/>
    </source>
</evidence>
<dbReference type="RefSeq" id="WP_037266495.1">
    <property type="nucleotide sequence ID" value="NZ_JALZ01000046.1"/>
</dbReference>
<dbReference type="PATRIC" id="fig|1449350.3.peg.3922"/>
<dbReference type="Pfam" id="PF01636">
    <property type="entry name" value="APH"/>
    <property type="match status" value="1"/>
</dbReference>
<sequence>MRDFLTRAGWGEAEAAPLAGDASTRRYTRLHREDDSAILMEDPGGDVALFARLADYLRGAGLSAPEILAMDPGRGLMLLEDFGDALFARRAECHPDEEPGLYQVAADVLLTLHRTAPADGLATATPAYLASLTGLAFDWYLPRAGGTPDASAEAAARDAFAEALEAHAPEAGVTVLRDYHAENLVWLPDRDGPRRAGLLDFQDAWIGHPAYDLVSLLQDARRDVGDAAAAACLRHYLDGSGLEAQRLETACAVLGAQRNLRILGVFARLAVTRANPRYIDLVPRVWHHLQSDLAHPALAKLRGILDVLPAPTPSVLERLRTP</sequence>
<dbReference type="eggNOG" id="COG3178">
    <property type="taxonomic scope" value="Bacteria"/>
</dbReference>
<protein>
    <submittedName>
        <fullName evidence="2">Aminoglycoside phosphotransferase</fullName>
    </submittedName>
</protein>
<dbReference type="OrthoDB" id="9809275at2"/>
<dbReference type="InterPro" id="IPR011009">
    <property type="entry name" value="Kinase-like_dom_sf"/>
</dbReference>
<evidence type="ECO:0000259" key="1">
    <source>
        <dbReference type="Pfam" id="PF01636"/>
    </source>
</evidence>
<reference evidence="2 3" key="1">
    <citation type="submission" date="2014-01" db="EMBL/GenBank/DDBJ databases">
        <title>Roseivivax halodurans JCM 10272 Genome Sequencing.</title>
        <authorList>
            <person name="Lai Q."/>
            <person name="Li G."/>
            <person name="Shao Z."/>
        </authorList>
    </citation>
    <scope>NUCLEOTIDE SEQUENCE [LARGE SCALE GENOMIC DNA]</scope>
    <source>
        <strain evidence="2 3">JCM 10272</strain>
    </source>
</reference>
<dbReference type="Proteomes" id="UP000022447">
    <property type="component" value="Unassembled WGS sequence"/>
</dbReference>
<accession>X7ECS4</accession>
<dbReference type="SUPFAM" id="SSF56112">
    <property type="entry name" value="Protein kinase-like (PK-like)"/>
    <property type="match status" value="1"/>
</dbReference>
<feature type="domain" description="Aminoglycoside phosphotransferase" evidence="1">
    <location>
        <begin position="15"/>
        <end position="240"/>
    </location>
</feature>
<dbReference type="Gene3D" id="3.90.1200.10">
    <property type="match status" value="1"/>
</dbReference>
<dbReference type="STRING" id="1449350.OCH239_15445"/>
<organism evidence="2 3">
    <name type="scientific">Roseivivax halodurans JCM 10272</name>
    <dbReference type="NCBI Taxonomy" id="1449350"/>
    <lineage>
        <taxon>Bacteria</taxon>
        <taxon>Pseudomonadati</taxon>
        <taxon>Pseudomonadota</taxon>
        <taxon>Alphaproteobacteria</taxon>
        <taxon>Rhodobacterales</taxon>
        <taxon>Roseobacteraceae</taxon>
        <taxon>Roseivivax</taxon>
    </lineage>
</organism>
<comment type="caution">
    <text evidence="2">The sequence shown here is derived from an EMBL/GenBank/DDBJ whole genome shotgun (WGS) entry which is preliminary data.</text>
</comment>
<dbReference type="Gene3D" id="3.30.200.20">
    <property type="entry name" value="Phosphorylase Kinase, domain 1"/>
    <property type="match status" value="1"/>
</dbReference>
<gene>
    <name evidence="2" type="ORF">OCH239_15445</name>
</gene>
<name>X7ECS4_9RHOB</name>
<dbReference type="EMBL" id="JALZ01000046">
    <property type="protein sequence ID" value="ETX12888.1"/>
    <property type="molecule type" value="Genomic_DNA"/>
</dbReference>